<evidence type="ECO:0000259" key="1">
    <source>
        <dbReference type="Pfam" id="PF15436"/>
    </source>
</evidence>
<sequence>MKKIILLLLLSYSLMADTLPKRIETTIKSINQDNIQLNNIVPAGMSGLVVHNYGNGLSAITHSVISIGNGNAKILPYTAILHENIPTIKTEAKINDKVILGNFYDNALVIAPNEQSYSNITKRFKKTWIHPDAYALYFIKEGASEISLDSLKDFAIKNQIGLVLIQTKTNLVILDPISKKFLGQKAIKPTGSKVMKPFFSRFKHMDISAFGFSDIKLKDYYKSIQELK</sequence>
<gene>
    <name evidence="2" type="ORF">MNB_SV-14-1540</name>
</gene>
<proteinExistence type="predicted"/>
<dbReference type="EMBL" id="FPHN01000007">
    <property type="protein sequence ID" value="SFV52428.1"/>
    <property type="molecule type" value="Genomic_DNA"/>
</dbReference>
<dbReference type="AlphaFoldDB" id="A0A1W1BG28"/>
<dbReference type="Pfam" id="PF15436">
    <property type="entry name" value="PGBA_N"/>
    <property type="match status" value="1"/>
</dbReference>
<organism evidence="2">
    <name type="scientific">hydrothermal vent metagenome</name>
    <dbReference type="NCBI Taxonomy" id="652676"/>
    <lineage>
        <taxon>unclassified sequences</taxon>
        <taxon>metagenomes</taxon>
        <taxon>ecological metagenomes</taxon>
    </lineage>
</organism>
<reference evidence="2" key="1">
    <citation type="submission" date="2016-10" db="EMBL/GenBank/DDBJ databases">
        <authorList>
            <person name="de Groot N.N."/>
        </authorList>
    </citation>
    <scope>NUCLEOTIDE SEQUENCE</scope>
</reference>
<accession>A0A1W1BG28</accession>
<protein>
    <recommendedName>
        <fullName evidence="1">Plasminogen-binding protein PgbA N-terminal domain-containing protein</fullName>
    </recommendedName>
</protein>
<evidence type="ECO:0000313" key="2">
    <source>
        <dbReference type="EMBL" id="SFV52428.1"/>
    </source>
</evidence>
<name>A0A1W1BG28_9ZZZZ</name>
<feature type="domain" description="Plasminogen-binding protein PgbA N-terminal" evidence="1">
    <location>
        <begin position="23"/>
        <end position="222"/>
    </location>
</feature>
<dbReference type="InterPro" id="IPR029276">
    <property type="entry name" value="PgbA_N"/>
</dbReference>